<dbReference type="InterPro" id="IPR050477">
    <property type="entry name" value="GrpII_AminoAcid_Decarb"/>
</dbReference>
<evidence type="ECO:0000256" key="10">
    <source>
        <dbReference type="ARBA" id="ARBA00023098"/>
    </source>
</evidence>
<evidence type="ECO:0000256" key="15">
    <source>
        <dbReference type="ARBA" id="ARBA00042568"/>
    </source>
</evidence>
<keyword evidence="5" id="KW-0812">Transmembrane</keyword>
<dbReference type="GO" id="GO:0030149">
    <property type="term" value="P:sphingolipid catabolic process"/>
    <property type="evidence" value="ECO:0007669"/>
    <property type="project" value="TreeGrafter"/>
</dbReference>
<dbReference type="AlphaFoldDB" id="A0A8C2X962"/>
<dbReference type="EC" id="4.1.2.27" evidence="14"/>
<evidence type="ECO:0000256" key="14">
    <source>
        <dbReference type="ARBA" id="ARBA00038965"/>
    </source>
</evidence>
<evidence type="ECO:0000256" key="6">
    <source>
        <dbReference type="ARBA" id="ARBA00022824"/>
    </source>
</evidence>
<evidence type="ECO:0000256" key="11">
    <source>
        <dbReference type="ARBA" id="ARBA00023136"/>
    </source>
</evidence>
<dbReference type="PANTHER" id="PTHR42735:SF6">
    <property type="entry name" value="SPHINGOSINE-1-PHOSPHATE LYASE 1"/>
    <property type="match status" value="1"/>
</dbReference>
<reference evidence="18" key="1">
    <citation type="submission" date="2025-08" db="UniProtKB">
        <authorList>
            <consortium name="Ensembl"/>
        </authorList>
    </citation>
    <scope>IDENTIFICATION</scope>
</reference>
<dbReference type="Gene3D" id="3.90.1150.10">
    <property type="entry name" value="Aspartate Aminotransferase, domain 1"/>
    <property type="match status" value="1"/>
</dbReference>
<evidence type="ECO:0000256" key="12">
    <source>
        <dbReference type="ARBA" id="ARBA00023239"/>
    </source>
</evidence>
<dbReference type="GO" id="GO:0019752">
    <property type="term" value="P:carboxylic acid metabolic process"/>
    <property type="evidence" value="ECO:0007669"/>
    <property type="project" value="InterPro"/>
</dbReference>
<evidence type="ECO:0000256" key="3">
    <source>
        <dbReference type="ARBA" id="ARBA00004760"/>
    </source>
</evidence>
<name>A0A8C2X962_CYCLU</name>
<dbReference type="InterPro" id="IPR015422">
    <property type="entry name" value="PyrdxlP-dep_Trfase_small"/>
</dbReference>
<keyword evidence="7 16" id="KW-0663">Pyridoxal phosphate</keyword>
<evidence type="ECO:0000256" key="17">
    <source>
        <dbReference type="RuleBase" id="RU000382"/>
    </source>
</evidence>
<dbReference type="SUPFAM" id="SSF53383">
    <property type="entry name" value="PLP-dependent transferases"/>
    <property type="match status" value="1"/>
</dbReference>
<evidence type="ECO:0000313" key="18">
    <source>
        <dbReference type="Ensembl" id="ENSCLMP00005015340.1"/>
    </source>
</evidence>
<keyword evidence="10" id="KW-0443">Lipid metabolism</keyword>
<accession>A0A8C2X962</accession>
<dbReference type="Ensembl" id="ENSCLMT00005016301.1">
    <property type="protein sequence ID" value="ENSCLMP00005015340.1"/>
    <property type="gene ID" value="ENSCLMG00005006278.1"/>
</dbReference>
<dbReference type="FunFam" id="3.90.1150.10:FF:000247">
    <property type="entry name" value="Sphingosine phosphate lyase, putative"/>
    <property type="match status" value="1"/>
</dbReference>
<comment type="pathway">
    <text evidence="3">Lipid metabolism; sphingolipid metabolism.</text>
</comment>
<dbReference type="Pfam" id="PF00282">
    <property type="entry name" value="Pyridoxal_deC"/>
    <property type="match status" value="1"/>
</dbReference>
<dbReference type="GeneTree" id="ENSGT00390000000046"/>
<evidence type="ECO:0000256" key="8">
    <source>
        <dbReference type="ARBA" id="ARBA00022919"/>
    </source>
</evidence>
<dbReference type="PANTHER" id="PTHR42735">
    <property type="match status" value="1"/>
</dbReference>
<dbReference type="Gene3D" id="6.10.140.2150">
    <property type="match status" value="1"/>
</dbReference>
<comment type="pathway">
    <text evidence="4">Sphingolipid metabolism.</text>
</comment>
<dbReference type="InterPro" id="IPR015421">
    <property type="entry name" value="PyrdxlP-dep_Trfase_major"/>
</dbReference>
<dbReference type="Proteomes" id="UP000694565">
    <property type="component" value="Unplaced"/>
</dbReference>
<dbReference type="CDD" id="cd06450">
    <property type="entry name" value="DOPA_deC_like"/>
    <property type="match status" value="1"/>
</dbReference>
<comment type="subcellular location">
    <subcellularLocation>
        <location evidence="2">Endoplasmic reticulum membrane</location>
        <topology evidence="2">Single-pass membrane protein</topology>
    </subcellularLocation>
</comment>
<evidence type="ECO:0000256" key="4">
    <source>
        <dbReference type="ARBA" id="ARBA00004991"/>
    </source>
</evidence>
<dbReference type="Gene3D" id="3.40.640.10">
    <property type="entry name" value="Type I PLP-dependent aspartate aminotransferase-like (Major domain)"/>
    <property type="match status" value="1"/>
</dbReference>
<gene>
    <name evidence="18" type="primary">sgpl1</name>
</gene>
<dbReference type="InterPro" id="IPR002129">
    <property type="entry name" value="PyrdxlP-dep_de-COase"/>
</dbReference>
<dbReference type="GO" id="GO:0030170">
    <property type="term" value="F:pyridoxal phosphate binding"/>
    <property type="evidence" value="ECO:0007669"/>
    <property type="project" value="InterPro"/>
</dbReference>
<keyword evidence="9" id="KW-1133">Transmembrane helix</keyword>
<keyword evidence="11" id="KW-0472">Membrane</keyword>
<evidence type="ECO:0000256" key="1">
    <source>
        <dbReference type="ARBA" id="ARBA00001933"/>
    </source>
</evidence>
<dbReference type="GO" id="GO:0005789">
    <property type="term" value="C:endoplasmic reticulum membrane"/>
    <property type="evidence" value="ECO:0007669"/>
    <property type="project" value="UniProtKB-SubCell"/>
</dbReference>
<comment type="similarity">
    <text evidence="13">Belongs to the group II decarboxylase family. Sphingosine-1-phosphate lyase subfamily.</text>
</comment>
<evidence type="ECO:0000256" key="13">
    <source>
        <dbReference type="ARBA" id="ARBA00038302"/>
    </source>
</evidence>
<evidence type="ECO:0000313" key="19">
    <source>
        <dbReference type="Proteomes" id="UP000694565"/>
    </source>
</evidence>
<feature type="modified residue" description="N6-(pyridoxal phosphate)lysine" evidence="16">
    <location>
        <position position="351"/>
    </location>
</feature>
<comment type="cofactor">
    <cofactor evidence="1 16 17">
        <name>pyridoxal 5'-phosphate</name>
        <dbReference type="ChEBI" id="CHEBI:597326"/>
    </cofactor>
</comment>
<evidence type="ECO:0000256" key="16">
    <source>
        <dbReference type="PIRSR" id="PIRSR602129-50"/>
    </source>
</evidence>
<dbReference type="FunFam" id="3.40.640.10:FF:000020">
    <property type="entry name" value="sphingosine-1-phosphate lyase 1"/>
    <property type="match status" value="1"/>
</dbReference>
<evidence type="ECO:0000256" key="5">
    <source>
        <dbReference type="ARBA" id="ARBA00022692"/>
    </source>
</evidence>
<keyword evidence="19" id="KW-1185">Reference proteome</keyword>
<organism evidence="18 19">
    <name type="scientific">Cyclopterus lumpus</name>
    <name type="common">Lumpsucker</name>
    <dbReference type="NCBI Taxonomy" id="8103"/>
    <lineage>
        <taxon>Eukaryota</taxon>
        <taxon>Metazoa</taxon>
        <taxon>Chordata</taxon>
        <taxon>Craniata</taxon>
        <taxon>Vertebrata</taxon>
        <taxon>Euteleostomi</taxon>
        <taxon>Actinopterygii</taxon>
        <taxon>Neopterygii</taxon>
        <taxon>Teleostei</taxon>
        <taxon>Neoteleostei</taxon>
        <taxon>Acanthomorphata</taxon>
        <taxon>Eupercaria</taxon>
        <taxon>Perciformes</taxon>
        <taxon>Cottioidei</taxon>
        <taxon>Cottales</taxon>
        <taxon>Cyclopteridae</taxon>
        <taxon>Cyclopterus</taxon>
    </lineage>
</organism>
<keyword evidence="6" id="KW-0256">Endoplasmic reticulum</keyword>
<proteinExistence type="inferred from homology"/>
<sequence length="591" mass="65753">MRLCVQAALEVYKEMVLLYLEEGRRQVNSRCADLEPWQIVGATVITTLGAVWIKGFLFQQESLPSRIKKLCFRLIRKIPYVGATIQSQLNKALDDMSASLCTLKEGMSYTKQLPSKGLSQSQVLDKIREYETLNEVQWENGCVSGAVYWGDESLTNLLVKVYGDFAWSNPLHPDIFPGVRKMEAEVVRMACTLFRGGPSSCGTVTSGGTESILMACKAYRDMAYERGVKYPEIVAPVSVHAAFDKAAHYFGMKLVHVPLDEKSMKVDVKAMKRAINKNTAMLVCSTPQFPHGIIDPVEEVAKLAVRYNLPLHVDACLGGFLIVFMAKAGYPLAPFDFRVKGVTSISADTHKYGYAPKGSSVILYSDKKYRHYQYFVAPDWQGGIYASPSVAGSRPGGIIAACWATMMHMGEDGYIDATKKIVSTARKIQKINGVFVFGEPKVSVVAIGSDVFDIFRLSNALTSKGWNLNTLQYPSSIHICCTVLHTKSGVADQFVRDVKEQVAIIMKNPKEKTTGMVRAHTHTHTHTLSNNTIKNCSLWVVKRYAGKCRKTLTEVLLNIQGTFLKTHSCPRRDVFRERSTAWPSPSPTDPW</sequence>
<evidence type="ECO:0000256" key="7">
    <source>
        <dbReference type="ARBA" id="ARBA00022898"/>
    </source>
</evidence>
<dbReference type="InterPro" id="IPR015424">
    <property type="entry name" value="PyrdxlP-dep_Trfase"/>
</dbReference>
<dbReference type="GO" id="GO:0008117">
    <property type="term" value="F:sphinganine-1-phosphate aldolase activity"/>
    <property type="evidence" value="ECO:0007669"/>
    <property type="project" value="UniProtKB-EC"/>
</dbReference>
<reference evidence="18" key="2">
    <citation type="submission" date="2025-09" db="UniProtKB">
        <authorList>
            <consortium name="Ensembl"/>
        </authorList>
    </citation>
    <scope>IDENTIFICATION</scope>
</reference>
<keyword evidence="8" id="KW-0746">Sphingolipid metabolism</keyword>
<evidence type="ECO:0000256" key="2">
    <source>
        <dbReference type="ARBA" id="ARBA00004389"/>
    </source>
</evidence>
<evidence type="ECO:0000256" key="9">
    <source>
        <dbReference type="ARBA" id="ARBA00022989"/>
    </source>
</evidence>
<keyword evidence="12 17" id="KW-0456">Lyase</keyword>
<protein>
    <recommendedName>
        <fullName evidence="14">sphinganine-1-phosphate aldolase</fullName>
        <ecNumber evidence="14">4.1.2.27</ecNumber>
    </recommendedName>
    <alternativeName>
        <fullName evidence="15">Sphingosine-1-phosphate aldolase</fullName>
    </alternativeName>
</protein>